<evidence type="ECO:0000313" key="3">
    <source>
        <dbReference type="Proteomes" id="UP001383192"/>
    </source>
</evidence>
<comment type="caution">
    <text evidence="2">The sequence shown here is derived from an EMBL/GenBank/DDBJ whole genome shotgun (WGS) entry which is preliminary data.</text>
</comment>
<evidence type="ECO:0000256" key="1">
    <source>
        <dbReference type="ARBA" id="ARBA00023002"/>
    </source>
</evidence>
<accession>A0AAW0CXR7</accession>
<dbReference type="EMBL" id="JAYKXP010000026">
    <property type="protein sequence ID" value="KAK7044161.1"/>
    <property type="molecule type" value="Genomic_DNA"/>
</dbReference>
<dbReference type="AlphaFoldDB" id="A0AAW0CXR7"/>
<name>A0AAW0CXR7_9AGAR</name>
<dbReference type="Proteomes" id="UP001383192">
    <property type="component" value="Unassembled WGS sequence"/>
</dbReference>
<dbReference type="InterPro" id="IPR036291">
    <property type="entry name" value="NAD(P)-bd_dom_sf"/>
</dbReference>
<keyword evidence="3" id="KW-1185">Reference proteome</keyword>
<evidence type="ECO:0008006" key="4">
    <source>
        <dbReference type="Google" id="ProtNLM"/>
    </source>
</evidence>
<dbReference type="PANTHER" id="PTHR43157">
    <property type="entry name" value="PHOSPHATIDYLINOSITOL-GLYCAN BIOSYNTHESIS CLASS F PROTEIN-RELATED"/>
    <property type="match status" value="1"/>
</dbReference>
<protein>
    <recommendedName>
        <fullName evidence="4">Retinol dehydrogenase 12</fullName>
    </recommendedName>
</protein>
<evidence type="ECO:0000313" key="2">
    <source>
        <dbReference type="EMBL" id="KAK7044161.1"/>
    </source>
</evidence>
<dbReference type="Pfam" id="PF00106">
    <property type="entry name" value="adh_short"/>
    <property type="match status" value="1"/>
</dbReference>
<keyword evidence="1" id="KW-0560">Oxidoreductase</keyword>
<sequence>MAKLTLLQFIRGQCKKPAPVVKTNLAGQTVVVIGANTGLGFEACKHFASMNPGRLILGCRNKAKGDAAVEKIKAETGYQAELWIIDLSSFASVKAFVDKFEKEGGRLDILVENAGIMGSEEYEVTEDGWASIFQVNDIAPSLHALLLLPHMLRTAAEHGTTPRIVMVSSEMHYWSNLIRDKGVVGSKNMLKELSSKEYYKRSNSQARYCDSKLLNVYFARALQKRLTKTKPTITVNCLNPGFCLSEFRREMGAFMASFNWLMEKSLAFTTEEGSRQLVYAAIAEKDKEDRMKGAYISSSDVVEPSDDVVSEEGAKIEDRLWNELLDVCKELDPRVQEIASKYLQ</sequence>
<gene>
    <name evidence="2" type="ORF">VNI00_007881</name>
</gene>
<dbReference type="Gene3D" id="3.40.50.720">
    <property type="entry name" value="NAD(P)-binding Rossmann-like Domain"/>
    <property type="match status" value="1"/>
</dbReference>
<dbReference type="GO" id="GO:0016491">
    <property type="term" value="F:oxidoreductase activity"/>
    <property type="evidence" value="ECO:0007669"/>
    <property type="project" value="UniProtKB-KW"/>
</dbReference>
<proteinExistence type="predicted"/>
<reference evidence="2 3" key="1">
    <citation type="submission" date="2024-01" db="EMBL/GenBank/DDBJ databases">
        <title>A draft genome for a cacao thread blight-causing isolate of Paramarasmius palmivorus.</title>
        <authorList>
            <person name="Baruah I.K."/>
            <person name="Bukari Y."/>
            <person name="Amoako-Attah I."/>
            <person name="Meinhardt L.W."/>
            <person name="Bailey B.A."/>
            <person name="Cohen S.P."/>
        </authorList>
    </citation>
    <scope>NUCLEOTIDE SEQUENCE [LARGE SCALE GENOMIC DNA]</scope>
    <source>
        <strain evidence="2 3">GH-12</strain>
    </source>
</reference>
<organism evidence="2 3">
    <name type="scientific">Paramarasmius palmivorus</name>
    <dbReference type="NCBI Taxonomy" id="297713"/>
    <lineage>
        <taxon>Eukaryota</taxon>
        <taxon>Fungi</taxon>
        <taxon>Dikarya</taxon>
        <taxon>Basidiomycota</taxon>
        <taxon>Agaricomycotina</taxon>
        <taxon>Agaricomycetes</taxon>
        <taxon>Agaricomycetidae</taxon>
        <taxon>Agaricales</taxon>
        <taxon>Marasmiineae</taxon>
        <taxon>Marasmiaceae</taxon>
        <taxon>Paramarasmius</taxon>
    </lineage>
</organism>
<dbReference type="PRINTS" id="PR00081">
    <property type="entry name" value="GDHRDH"/>
</dbReference>
<dbReference type="InterPro" id="IPR002347">
    <property type="entry name" value="SDR_fam"/>
</dbReference>
<dbReference type="SUPFAM" id="SSF51735">
    <property type="entry name" value="NAD(P)-binding Rossmann-fold domains"/>
    <property type="match status" value="1"/>
</dbReference>
<dbReference type="PANTHER" id="PTHR43157:SF31">
    <property type="entry name" value="PHOSPHATIDYLINOSITOL-GLYCAN BIOSYNTHESIS CLASS F PROTEIN"/>
    <property type="match status" value="1"/>
</dbReference>